<keyword evidence="3" id="KW-0560">Oxidoreductase</keyword>
<feature type="domain" description="FAD/NAD(P)-binding" evidence="5">
    <location>
        <begin position="113"/>
        <end position="365"/>
    </location>
</feature>
<dbReference type="Proteomes" id="UP000298030">
    <property type="component" value="Unassembled WGS sequence"/>
</dbReference>
<evidence type="ECO:0000256" key="2">
    <source>
        <dbReference type="ARBA" id="ARBA00022827"/>
    </source>
</evidence>
<dbReference type="PANTHER" id="PTHR23023">
    <property type="entry name" value="DIMETHYLANILINE MONOOXYGENASE"/>
    <property type="match status" value="1"/>
</dbReference>
<evidence type="ECO:0000313" key="7">
    <source>
        <dbReference type="Proteomes" id="UP000298030"/>
    </source>
</evidence>
<evidence type="ECO:0000256" key="3">
    <source>
        <dbReference type="ARBA" id="ARBA00023002"/>
    </source>
</evidence>
<dbReference type="OrthoDB" id="2915840at2759"/>
<organism evidence="6 7">
    <name type="scientific">Coprinellus micaceus</name>
    <name type="common">Glistening ink-cap mushroom</name>
    <name type="synonym">Coprinus micaceus</name>
    <dbReference type="NCBI Taxonomy" id="71717"/>
    <lineage>
        <taxon>Eukaryota</taxon>
        <taxon>Fungi</taxon>
        <taxon>Dikarya</taxon>
        <taxon>Basidiomycota</taxon>
        <taxon>Agaricomycotina</taxon>
        <taxon>Agaricomycetes</taxon>
        <taxon>Agaricomycetidae</taxon>
        <taxon>Agaricales</taxon>
        <taxon>Agaricineae</taxon>
        <taxon>Psathyrellaceae</taxon>
        <taxon>Coprinellus</taxon>
    </lineage>
</organism>
<evidence type="ECO:0000256" key="4">
    <source>
        <dbReference type="SAM" id="MobiDB-lite"/>
    </source>
</evidence>
<dbReference type="EMBL" id="QPFP01000041">
    <property type="protein sequence ID" value="TEB27290.1"/>
    <property type="molecule type" value="Genomic_DNA"/>
</dbReference>
<protein>
    <submittedName>
        <fullName evidence="6">FAD/NAD(P)-binding domain-containing protein</fullName>
    </submittedName>
</protein>
<dbReference type="InterPro" id="IPR050346">
    <property type="entry name" value="FMO-like"/>
</dbReference>
<dbReference type="InterPro" id="IPR036188">
    <property type="entry name" value="FAD/NAD-bd_sf"/>
</dbReference>
<keyword evidence="2" id="KW-0274">FAD</keyword>
<dbReference type="Pfam" id="PF07992">
    <property type="entry name" value="Pyr_redox_2"/>
    <property type="match status" value="1"/>
</dbReference>
<gene>
    <name evidence="6" type="ORF">FA13DRAFT_1736668</name>
</gene>
<feature type="region of interest" description="Disordered" evidence="4">
    <location>
        <begin position="70"/>
        <end position="92"/>
    </location>
</feature>
<sequence>MNYQVHFKPALWIPKIDCRCFEFPSVRQIAECPFTCQDPHSSMGRLKRPSQRECKFSECQCLVRSQRPGFLKKPNMPASSQSDHSTDSFLPSSPPSLTTHLAMANSDIFSQPVGIIGTGVAGLINAHVLLQDGFTDVTLISRDKSVGGTWARERVYPGLHINNVHGEYKFSPLEMPPPERSDATGGRLTGIAMRDYMETFSKVFLEGKVNFRLRTEVLKVKREKASSGGSPATWIATVRDLKTGDEQDLFFNRVIVATGGCSNPKVPEELSETSAKKAGYPGLVFHTSKVAEKLNEVLEIVKPREEVVVGGDAIPRSGERVVVIGGGKSAQDVCAKLANEGRRVTIVFDRTDTFLAAPKAIPEFIRRSRFLSLLLPHRHLDTVIERFLHTTWLGSKIVHGILDTLLELSFKAYHIPPDSPFRRNAHPLFWGVRLSDDGMVRNDSFYGLVDAGLIDVVAPHRVAGYSSDGKGVLLDDGTALEAKVVVLATGYQSSWSDIFTRETVDEVGFGKHVPTLPIKDYWEYTSTKNGLPEAHPSINGWTTTIYRGIVPAKNLLHRDFALVGSLFTANPGYTNEVVAHWVSSYFQGDKMKLPKTTEEAMLEAEKDSVWMKVRFPTMLSWVNDSYSTSLDFWTWPQAADDLLDDMYLPTHRNGGNWLNWPFKLIEPKELSTLTEERKALRRAGSSMGNMRTR</sequence>
<dbReference type="Gene3D" id="3.50.50.60">
    <property type="entry name" value="FAD/NAD(P)-binding domain"/>
    <property type="match status" value="1"/>
</dbReference>
<dbReference type="GO" id="GO:0016491">
    <property type="term" value="F:oxidoreductase activity"/>
    <property type="evidence" value="ECO:0007669"/>
    <property type="project" value="UniProtKB-KW"/>
</dbReference>
<dbReference type="SUPFAM" id="SSF51905">
    <property type="entry name" value="FAD/NAD(P)-binding domain"/>
    <property type="match status" value="2"/>
</dbReference>
<reference evidence="6 7" key="1">
    <citation type="journal article" date="2019" name="Nat. Ecol. Evol.">
        <title>Megaphylogeny resolves global patterns of mushroom evolution.</title>
        <authorList>
            <person name="Varga T."/>
            <person name="Krizsan K."/>
            <person name="Foldi C."/>
            <person name="Dima B."/>
            <person name="Sanchez-Garcia M."/>
            <person name="Sanchez-Ramirez S."/>
            <person name="Szollosi G.J."/>
            <person name="Szarkandi J.G."/>
            <person name="Papp V."/>
            <person name="Albert L."/>
            <person name="Andreopoulos W."/>
            <person name="Angelini C."/>
            <person name="Antonin V."/>
            <person name="Barry K.W."/>
            <person name="Bougher N.L."/>
            <person name="Buchanan P."/>
            <person name="Buyck B."/>
            <person name="Bense V."/>
            <person name="Catcheside P."/>
            <person name="Chovatia M."/>
            <person name="Cooper J."/>
            <person name="Damon W."/>
            <person name="Desjardin D."/>
            <person name="Finy P."/>
            <person name="Geml J."/>
            <person name="Haridas S."/>
            <person name="Hughes K."/>
            <person name="Justo A."/>
            <person name="Karasinski D."/>
            <person name="Kautmanova I."/>
            <person name="Kiss B."/>
            <person name="Kocsube S."/>
            <person name="Kotiranta H."/>
            <person name="LaButti K.M."/>
            <person name="Lechner B.E."/>
            <person name="Liimatainen K."/>
            <person name="Lipzen A."/>
            <person name="Lukacs Z."/>
            <person name="Mihaltcheva S."/>
            <person name="Morgado L.N."/>
            <person name="Niskanen T."/>
            <person name="Noordeloos M.E."/>
            <person name="Ohm R.A."/>
            <person name="Ortiz-Santana B."/>
            <person name="Ovrebo C."/>
            <person name="Racz N."/>
            <person name="Riley R."/>
            <person name="Savchenko A."/>
            <person name="Shiryaev A."/>
            <person name="Soop K."/>
            <person name="Spirin V."/>
            <person name="Szebenyi C."/>
            <person name="Tomsovsky M."/>
            <person name="Tulloss R.E."/>
            <person name="Uehling J."/>
            <person name="Grigoriev I.V."/>
            <person name="Vagvolgyi C."/>
            <person name="Papp T."/>
            <person name="Martin F.M."/>
            <person name="Miettinen O."/>
            <person name="Hibbett D.S."/>
            <person name="Nagy L.G."/>
        </authorList>
    </citation>
    <scope>NUCLEOTIDE SEQUENCE [LARGE SCALE GENOMIC DNA]</scope>
    <source>
        <strain evidence="6 7">FP101781</strain>
    </source>
</reference>
<accession>A0A4Y7SZK8</accession>
<dbReference type="STRING" id="71717.A0A4Y7SZK8"/>
<name>A0A4Y7SZK8_COPMI</name>
<keyword evidence="7" id="KW-1185">Reference proteome</keyword>
<keyword evidence="1" id="KW-0285">Flavoprotein</keyword>
<proteinExistence type="predicted"/>
<evidence type="ECO:0000313" key="6">
    <source>
        <dbReference type="EMBL" id="TEB27290.1"/>
    </source>
</evidence>
<dbReference type="InterPro" id="IPR023753">
    <property type="entry name" value="FAD/NAD-binding_dom"/>
</dbReference>
<evidence type="ECO:0000259" key="5">
    <source>
        <dbReference type="Pfam" id="PF07992"/>
    </source>
</evidence>
<evidence type="ECO:0000256" key="1">
    <source>
        <dbReference type="ARBA" id="ARBA00022630"/>
    </source>
</evidence>
<dbReference type="Gene3D" id="3.40.50.720">
    <property type="entry name" value="NAD(P)-binding Rossmann-like Domain"/>
    <property type="match status" value="1"/>
</dbReference>
<comment type="caution">
    <text evidence="6">The sequence shown here is derived from an EMBL/GenBank/DDBJ whole genome shotgun (WGS) entry which is preliminary data.</text>
</comment>
<dbReference type="AlphaFoldDB" id="A0A4Y7SZK8"/>